<sequence length="79" mass="9115">MSHPAKPCYSCDAEGWAYNQVGQEFSTITYFLVIQTVVRRTRNYPSTTKKVQSTLVEAKMTSIPPSLYHYLLCIFRFAE</sequence>
<organism evidence="1">
    <name type="scientific">Rhizophora mucronata</name>
    <name type="common">Asiatic mangrove</name>
    <dbReference type="NCBI Taxonomy" id="61149"/>
    <lineage>
        <taxon>Eukaryota</taxon>
        <taxon>Viridiplantae</taxon>
        <taxon>Streptophyta</taxon>
        <taxon>Embryophyta</taxon>
        <taxon>Tracheophyta</taxon>
        <taxon>Spermatophyta</taxon>
        <taxon>Magnoliopsida</taxon>
        <taxon>eudicotyledons</taxon>
        <taxon>Gunneridae</taxon>
        <taxon>Pentapetalae</taxon>
        <taxon>rosids</taxon>
        <taxon>fabids</taxon>
        <taxon>Malpighiales</taxon>
        <taxon>Rhizophoraceae</taxon>
        <taxon>Rhizophora</taxon>
    </lineage>
</organism>
<dbReference type="AlphaFoldDB" id="A0A2P2Q4P9"/>
<dbReference type="EMBL" id="GGEC01081466">
    <property type="protein sequence ID" value="MBX61950.1"/>
    <property type="molecule type" value="Transcribed_RNA"/>
</dbReference>
<protein>
    <submittedName>
        <fullName evidence="1">Uncharacterized protein</fullName>
    </submittedName>
</protein>
<reference evidence="1" key="1">
    <citation type="submission" date="2018-02" db="EMBL/GenBank/DDBJ databases">
        <title>Rhizophora mucronata_Transcriptome.</title>
        <authorList>
            <person name="Meera S.P."/>
            <person name="Sreeshan A."/>
            <person name="Augustine A."/>
        </authorList>
    </citation>
    <scope>NUCLEOTIDE SEQUENCE</scope>
    <source>
        <tissue evidence="1">Leaf</tissue>
    </source>
</reference>
<accession>A0A2P2Q4P9</accession>
<name>A0A2P2Q4P9_RHIMU</name>
<evidence type="ECO:0000313" key="1">
    <source>
        <dbReference type="EMBL" id="MBX61950.1"/>
    </source>
</evidence>
<proteinExistence type="predicted"/>